<protein>
    <submittedName>
        <fullName evidence="2">Uncharacterized protein</fullName>
    </submittedName>
</protein>
<feature type="chain" id="PRO_5022121840" evidence="1">
    <location>
        <begin position="20"/>
        <end position="153"/>
    </location>
</feature>
<accession>A0A554VE93</accession>
<evidence type="ECO:0000256" key="1">
    <source>
        <dbReference type="SAM" id="SignalP"/>
    </source>
</evidence>
<evidence type="ECO:0000313" key="3">
    <source>
        <dbReference type="Proteomes" id="UP000318833"/>
    </source>
</evidence>
<dbReference type="RefSeq" id="WP_109437605.1">
    <property type="nucleotide sequence ID" value="NZ_CANMIK010000037.1"/>
</dbReference>
<comment type="caution">
    <text evidence="2">The sequence shown here is derived from an EMBL/GenBank/DDBJ whole genome shotgun (WGS) entry which is preliminary data.</text>
</comment>
<keyword evidence="3" id="KW-1185">Reference proteome</keyword>
<dbReference type="AlphaFoldDB" id="A0A554VE93"/>
<sequence length="153" mass="17481">MKKIIVLLSILFLSIHSFAQDSSNWKLIYHNDKDGKALEGKIETLIKAVRNGEKIRVYWSSQRRSDKTKKVEHFTDAKFLTILSDTIVFAQIDPIIGQTPSYDTQTVKLKENLEWSLIAATNGKSDTMMRNVVTGEILGHGLVPFAIKWYVKR</sequence>
<dbReference type="EMBL" id="VLNR01000063">
    <property type="protein sequence ID" value="TSE05318.1"/>
    <property type="molecule type" value="Genomic_DNA"/>
</dbReference>
<name>A0A554VE93_9FLAO</name>
<keyword evidence="1" id="KW-0732">Signal</keyword>
<evidence type="ECO:0000313" key="2">
    <source>
        <dbReference type="EMBL" id="TSE05318.1"/>
    </source>
</evidence>
<gene>
    <name evidence="2" type="ORF">FOF46_23265</name>
</gene>
<feature type="signal peptide" evidence="1">
    <location>
        <begin position="1"/>
        <end position="19"/>
    </location>
</feature>
<proteinExistence type="predicted"/>
<organism evidence="2 3">
    <name type="scientific">Aquimarina algiphila</name>
    <dbReference type="NCBI Taxonomy" id="2047982"/>
    <lineage>
        <taxon>Bacteria</taxon>
        <taxon>Pseudomonadati</taxon>
        <taxon>Bacteroidota</taxon>
        <taxon>Flavobacteriia</taxon>
        <taxon>Flavobacteriales</taxon>
        <taxon>Flavobacteriaceae</taxon>
        <taxon>Aquimarina</taxon>
    </lineage>
</organism>
<dbReference type="Proteomes" id="UP000318833">
    <property type="component" value="Unassembled WGS sequence"/>
</dbReference>
<dbReference type="OrthoDB" id="981490at2"/>
<reference evidence="2 3" key="1">
    <citation type="submission" date="2019-07" db="EMBL/GenBank/DDBJ databases">
        <title>The draft genome sequence of Aquimarina algiphila M91.</title>
        <authorList>
            <person name="Meng X."/>
        </authorList>
    </citation>
    <scope>NUCLEOTIDE SEQUENCE [LARGE SCALE GENOMIC DNA]</scope>
    <source>
        <strain evidence="2 3">M91</strain>
    </source>
</reference>